<dbReference type="AlphaFoldDB" id="A0A8H6CL29"/>
<dbReference type="EMBL" id="JACCJB010000007">
    <property type="protein sequence ID" value="KAF6225524.1"/>
    <property type="molecule type" value="Genomic_DNA"/>
</dbReference>
<gene>
    <name evidence="1" type="ORF">HO133_009524</name>
</gene>
<proteinExistence type="predicted"/>
<reference evidence="1 2" key="1">
    <citation type="journal article" date="2020" name="Genomics">
        <title>Complete, high-quality genomes from long-read metagenomic sequencing of two wolf lichen thalli reveals enigmatic genome architecture.</title>
        <authorList>
            <person name="McKenzie S.K."/>
            <person name="Walston R.F."/>
            <person name="Allen J.L."/>
        </authorList>
    </citation>
    <scope>NUCLEOTIDE SEQUENCE [LARGE SCALE GENOMIC DNA]</scope>
    <source>
        <strain evidence="1">WasteWater1</strain>
    </source>
</reference>
<organism evidence="1 2">
    <name type="scientific">Letharia lupina</name>
    <dbReference type="NCBI Taxonomy" id="560253"/>
    <lineage>
        <taxon>Eukaryota</taxon>
        <taxon>Fungi</taxon>
        <taxon>Dikarya</taxon>
        <taxon>Ascomycota</taxon>
        <taxon>Pezizomycotina</taxon>
        <taxon>Lecanoromycetes</taxon>
        <taxon>OSLEUM clade</taxon>
        <taxon>Lecanoromycetidae</taxon>
        <taxon>Lecanorales</taxon>
        <taxon>Lecanorineae</taxon>
        <taxon>Parmeliaceae</taxon>
        <taxon>Letharia</taxon>
    </lineage>
</organism>
<comment type="caution">
    <text evidence="1">The sequence shown here is derived from an EMBL/GenBank/DDBJ whole genome shotgun (WGS) entry which is preliminary data.</text>
</comment>
<dbReference type="GeneID" id="59337919"/>
<accession>A0A8H6CL29</accession>
<sequence>MDSRPQNCYPVVVTESSRFYRDPDDEETFVPLHKTTHIEEVTFSRNFANALAKEYFIRQHCESVSDSNEDDFGYPTPRARRWGIWVPENTTKCTISEVEKRCRIKVVLGSGSERTEFLVEVLRQNICDAVGPLAREDSDPDV</sequence>
<dbReference type="Proteomes" id="UP000593566">
    <property type="component" value="Unassembled WGS sequence"/>
</dbReference>
<protein>
    <submittedName>
        <fullName evidence="1">Uncharacterized protein</fullName>
    </submittedName>
</protein>
<evidence type="ECO:0000313" key="2">
    <source>
        <dbReference type="Proteomes" id="UP000593566"/>
    </source>
</evidence>
<dbReference type="RefSeq" id="XP_037154233.1">
    <property type="nucleotide sequence ID" value="XM_037300385.1"/>
</dbReference>
<keyword evidence="2" id="KW-1185">Reference proteome</keyword>
<evidence type="ECO:0000313" key="1">
    <source>
        <dbReference type="EMBL" id="KAF6225524.1"/>
    </source>
</evidence>
<name>A0A8H6CL29_9LECA</name>